<sequence length="264" mass="29353">MLCLANQDLQSDPYFSITFCSTFISSFMSIHISAKPGEIADKILLPGDPLRAKFIAENFLEDAVCFNEVRNMFGYTGTYKGHRVSVMGTGMGMPSISIYAHELINEYGVKKLIRVGTAGALDENVHVRDLVLAQGAATNSKMINIDWPEYDFPQIANFELLDKAYHIAKEMDIPTHVGNVLSSDVFYSQKLFSRNLELGKHGVKAVEMEAAALYYLGAKFGVQTLAIMTISDHLLRPEEDTSSEERQTSFTDMMKVGLETLIAE</sequence>
<dbReference type="Pfam" id="PF01048">
    <property type="entry name" value="PNP_UDP_1"/>
    <property type="match status" value="1"/>
</dbReference>
<evidence type="ECO:0000256" key="5">
    <source>
        <dbReference type="HAMAP-Rule" id="MF_01627"/>
    </source>
</evidence>
<dbReference type="HAMAP" id="MF_01627">
    <property type="entry name" value="Pur_nucleosid_phosp"/>
    <property type="match status" value="1"/>
</dbReference>
<comment type="catalytic activity">
    <reaction evidence="5">
        <text>a purine D-ribonucleoside + phosphate = a purine nucleobase + alpha-D-ribose 1-phosphate</text>
        <dbReference type="Rhea" id="RHEA:19805"/>
        <dbReference type="ChEBI" id="CHEBI:26386"/>
        <dbReference type="ChEBI" id="CHEBI:43474"/>
        <dbReference type="ChEBI" id="CHEBI:57720"/>
        <dbReference type="ChEBI" id="CHEBI:142355"/>
        <dbReference type="EC" id="2.4.2.1"/>
    </reaction>
</comment>
<gene>
    <name evidence="5 7" type="primary">deoD</name>
    <name evidence="7" type="ORF">BN1356_01860</name>
</gene>
<feature type="domain" description="Nucleoside phosphorylase" evidence="6">
    <location>
        <begin position="43"/>
        <end position="250"/>
    </location>
</feature>
<feature type="binding site" description="in other chain" evidence="5">
    <location>
        <position position="47"/>
    </location>
    <ligand>
        <name>phosphate</name>
        <dbReference type="ChEBI" id="CHEBI:43474"/>
        <note>ligand shared between dimeric partners</note>
    </ligand>
</feature>
<feature type="site" description="Important for catalytic activity" evidence="5">
    <location>
        <position position="246"/>
    </location>
</feature>
<comment type="catalytic activity">
    <reaction evidence="5">
        <text>a purine 2'-deoxy-D-ribonucleoside + phosphate = a purine nucleobase + 2-deoxy-alpha-D-ribose 1-phosphate</text>
        <dbReference type="Rhea" id="RHEA:36431"/>
        <dbReference type="ChEBI" id="CHEBI:26386"/>
        <dbReference type="ChEBI" id="CHEBI:43474"/>
        <dbReference type="ChEBI" id="CHEBI:57259"/>
        <dbReference type="ChEBI" id="CHEBI:142361"/>
        <dbReference type="EC" id="2.4.2.1"/>
    </reaction>
</comment>
<protein>
    <recommendedName>
        <fullName evidence="5">Purine nucleoside phosphorylase DeoD-type</fullName>
        <shortName evidence="5">PNP</shortName>
        <ecNumber evidence="5">2.4.2.1</ecNumber>
    </recommendedName>
</protein>
<accession>A0A0E4H627</accession>
<comment type="similarity">
    <text evidence="1 5">Belongs to the PNP/UDP phosphorylase family.</text>
</comment>
<dbReference type="NCBIfam" id="TIGR00107">
    <property type="entry name" value="deoD"/>
    <property type="match status" value="1"/>
</dbReference>
<dbReference type="GO" id="GO:0005829">
    <property type="term" value="C:cytosol"/>
    <property type="evidence" value="ECO:0007669"/>
    <property type="project" value="TreeGrafter"/>
</dbReference>
<comment type="catalytic activity">
    <reaction evidence="4">
        <text>uridine + phosphate = alpha-D-ribose 1-phosphate + uracil</text>
        <dbReference type="Rhea" id="RHEA:24388"/>
        <dbReference type="ChEBI" id="CHEBI:16704"/>
        <dbReference type="ChEBI" id="CHEBI:17568"/>
        <dbReference type="ChEBI" id="CHEBI:43474"/>
        <dbReference type="ChEBI" id="CHEBI:57720"/>
        <dbReference type="EC" id="2.4.2.3"/>
    </reaction>
</comment>
<dbReference type="PANTHER" id="PTHR43691">
    <property type="entry name" value="URIDINE PHOSPHORYLASE"/>
    <property type="match status" value="1"/>
</dbReference>
<feature type="binding site" evidence="5">
    <location>
        <position position="31"/>
    </location>
    <ligand>
        <name>a purine D-ribonucleoside</name>
        <dbReference type="ChEBI" id="CHEBI:142355"/>
        <note>ligand shared between dimeric partners</note>
    </ligand>
</feature>
<dbReference type="GO" id="GO:0006152">
    <property type="term" value="P:purine nucleoside catabolic process"/>
    <property type="evidence" value="ECO:0007669"/>
    <property type="project" value="TreeGrafter"/>
</dbReference>
<dbReference type="InterPro" id="IPR000845">
    <property type="entry name" value="Nucleoside_phosphorylase_d"/>
</dbReference>
<evidence type="ECO:0000256" key="2">
    <source>
        <dbReference type="ARBA" id="ARBA00022676"/>
    </source>
</evidence>
<feature type="binding site" description="in other chain" evidence="5">
    <location>
        <begin position="231"/>
        <end position="232"/>
    </location>
    <ligand>
        <name>a purine D-ribonucleoside</name>
        <dbReference type="ChEBI" id="CHEBI:142355"/>
        <note>ligand shared between dimeric partners</note>
    </ligand>
</feature>
<dbReference type="CDD" id="cd09006">
    <property type="entry name" value="PNP_EcPNPI-like"/>
    <property type="match status" value="1"/>
</dbReference>
<proteinExistence type="inferred from homology"/>
<keyword evidence="3 5" id="KW-0808">Transferase</keyword>
<dbReference type="EC" id="2.4.2.1" evidence="5"/>
<dbReference type="STRING" id="1608583.BN1356_01860"/>
<feature type="binding site" description="in other chain" evidence="5">
    <location>
        <begin position="114"/>
        <end position="117"/>
    </location>
    <ligand>
        <name>phosphate</name>
        <dbReference type="ChEBI" id="CHEBI:43474"/>
        <note>ligand shared between dimeric partners</note>
    </ligand>
</feature>
<evidence type="ECO:0000256" key="3">
    <source>
        <dbReference type="ARBA" id="ARBA00022679"/>
    </source>
</evidence>
<feature type="binding site" description="in other chain" evidence="5">
    <location>
        <begin position="207"/>
        <end position="209"/>
    </location>
    <ligand>
        <name>a purine D-ribonucleoside</name>
        <dbReference type="ChEBI" id="CHEBI:142355"/>
        <note>ligand shared between dimeric partners</note>
    </ligand>
</feature>
<reference evidence="8" key="1">
    <citation type="submission" date="2015-03" db="EMBL/GenBank/DDBJ databases">
        <authorList>
            <person name="Urmite Genomes"/>
        </authorList>
    </citation>
    <scope>NUCLEOTIDE SEQUENCE [LARGE SCALE GENOMIC DNA]</scope>
    <source>
        <strain evidence="8">FF10</strain>
    </source>
</reference>
<evidence type="ECO:0000256" key="4">
    <source>
        <dbReference type="ARBA" id="ARBA00048447"/>
    </source>
</evidence>
<dbReference type="GO" id="GO:0004850">
    <property type="term" value="F:uridine phosphorylase activity"/>
    <property type="evidence" value="ECO:0007669"/>
    <property type="project" value="UniProtKB-EC"/>
</dbReference>
<feature type="binding site" description="in other chain" evidence="5">
    <location>
        <position position="51"/>
    </location>
    <ligand>
        <name>phosphate</name>
        <dbReference type="ChEBI" id="CHEBI:43474"/>
        <note>ligand shared between dimeric partners</note>
    </ligand>
</feature>
<comment type="subunit">
    <text evidence="5">Homohexamer; trimer of homodimers.</text>
</comment>
<evidence type="ECO:0000256" key="1">
    <source>
        <dbReference type="ARBA" id="ARBA00010456"/>
    </source>
</evidence>
<dbReference type="Proteomes" id="UP000198604">
    <property type="component" value="Unassembled WGS sequence"/>
</dbReference>
<evidence type="ECO:0000259" key="6">
    <source>
        <dbReference type="Pfam" id="PF01048"/>
    </source>
</evidence>
<dbReference type="InterPro" id="IPR004402">
    <property type="entry name" value="DeoD-type"/>
</dbReference>
<feature type="binding site" evidence="5">
    <location>
        <position position="70"/>
    </location>
    <ligand>
        <name>phosphate</name>
        <dbReference type="ChEBI" id="CHEBI:43474"/>
        <note>ligand shared between dimeric partners</note>
    </ligand>
</feature>
<feature type="active site" description="Proton donor" evidence="5">
    <location>
        <position position="232"/>
    </location>
</feature>
<dbReference type="EMBL" id="CTEN01000004">
    <property type="protein sequence ID" value="CQR25513.1"/>
    <property type="molecule type" value="Genomic_DNA"/>
</dbReference>
<dbReference type="Gene3D" id="3.40.50.1580">
    <property type="entry name" value="Nucleoside phosphorylase domain"/>
    <property type="match status" value="1"/>
</dbReference>
<dbReference type="NCBIfam" id="NF004489">
    <property type="entry name" value="PRK05819.1"/>
    <property type="match status" value="1"/>
</dbReference>
<dbReference type="InterPro" id="IPR035994">
    <property type="entry name" value="Nucleoside_phosphorylase_sf"/>
</dbReference>
<organism evidence="7 8">
    <name type="scientific">Streptococcus varani</name>
    <dbReference type="NCBI Taxonomy" id="1608583"/>
    <lineage>
        <taxon>Bacteria</taxon>
        <taxon>Bacillati</taxon>
        <taxon>Bacillota</taxon>
        <taxon>Bacilli</taxon>
        <taxon>Lactobacillales</taxon>
        <taxon>Streptococcaceae</taxon>
        <taxon>Streptococcus</taxon>
    </lineage>
</organism>
<evidence type="ECO:0000313" key="7">
    <source>
        <dbReference type="EMBL" id="CQR25513.1"/>
    </source>
</evidence>
<dbReference type="GO" id="GO:0004731">
    <property type="term" value="F:purine-nucleoside phosphorylase activity"/>
    <property type="evidence" value="ECO:0007669"/>
    <property type="project" value="UniProtKB-UniRule"/>
</dbReference>
<keyword evidence="8" id="KW-1185">Reference proteome</keyword>
<dbReference type="AlphaFoldDB" id="A0A0E4H627"/>
<dbReference type="PANTHER" id="PTHR43691:SF11">
    <property type="entry name" value="FI09636P-RELATED"/>
    <property type="match status" value="1"/>
</dbReference>
<comment type="function">
    <text evidence="5">Catalyzes the reversible phosphorolytic breakdown of the N-glycosidic bond in the beta-(deoxy)ribonucleoside molecules, with the formation of the corresponding free purine bases and pentose-1-phosphate.</text>
</comment>
<evidence type="ECO:0000313" key="8">
    <source>
        <dbReference type="Proteomes" id="UP000198604"/>
    </source>
</evidence>
<dbReference type="SUPFAM" id="SSF53167">
    <property type="entry name" value="Purine and uridine phosphorylases"/>
    <property type="match status" value="1"/>
</dbReference>
<dbReference type="InterPro" id="IPR018016">
    <property type="entry name" value="Nucleoside_phosphorylase_CS"/>
</dbReference>
<dbReference type="PROSITE" id="PS01232">
    <property type="entry name" value="PNP_UDP_1"/>
    <property type="match status" value="1"/>
</dbReference>
<name>A0A0E4H627_9STRE</name>
<keyword evidence="2 5" id="KW-0328">Glycosyltransferase</keyword>